<gene>
    <name evidence="2" type="ORF">BJ878DRAFT_187390</name>
</gene>
<comment type="caution">
    <text evidence="2">The sequence shown here is derived from an EMBL/GenBank/DDBJ whole genome shotgun (WGS) entry which is preliminary data.</text>
</comment>
<protein>
    <recommendedName>
        <fullName evidence="1">BTB domain-containing protein</fullName>
    </recommendedName>
</protein>
<dbReference type="EMBL" id="MU254106">
    <property type="protein sequence ID" value="KAG9242152.1"/>
    <property type="molecule type" value="Genomic_DNA"/>
</dbReference>
<dbReference type="Proteomes" id="UP000887226">
    <property type="component" value="Unassembled WGS sequence"/>
</dbReference>
<feature type="domain" description="BTB" evidence="1">
    <location>
        <begin position="1"/>
        <end position="95"/>
    </location>
</feature>
<dbReference type="InterPro" id="IPR011333">
    <property type="entry name" value="SKP1/BTB/POZ_sf"/>
</dbReference>
<organism evidence="2 3">
    <name type="scientific">Calycina marina</name>
    <dbReference type="NCBI Taxonomy" id="1763456"/>
    <lineage>
        <taxon>Eukaryota</taxon>
        <taxon>Fungi</taxon>
        <taxon>Dikarya</taxon>
        <taxon>Ascomycota</taxon>
        <taxon>Pezizomycotina</taxon>
        <taxon>Leotiomycetes</taxon>
        <taxon>Helotiales</taxon>
        <taxon>Pezizellaceae</taxon>
        <taxon>Calycina</taxon>
    </lineage>
</organism>
<dbReference type="InterPro" id="IPR000210">
    <property type="entry name" value="BTB/POZ_dom"/>
</dbReference>
<accession>A0A9P7YYP4</accession>
<dbReference type="OrthoDB" id="3496234at2759"/>
<keyword evidence="3" id="KW-1185">Reference proteome</keyword>
<dbReference type="Gene3D" id="3.30.710.10">
    <property type="entry name" value="Potassium Channel Kv1.1, Chain A"/>
    <property type="match status" value="1"/>
</dbReference>
<sequence>MFMVHRDLVSFHSPYFQNLLNQRSVTISTKVNEEMARRDEGLGDLGSVDENGKVTVRATVKLPAEVVSEIFLDVEKFGPVRHEVIAAFVEWLYNGFDGFGIDQVKPPGMYPITERTLVELWVFAGRAGVPACQNACIEGLEQYRQETGVIAWEGFDYIYDNTKEYKNENNGLKKLVIDQCAWNIDMRVVDTMTEQEFPRAARFDIAERLQQVTVPGMAGKGIYKDAPETAHTPYDEYYLRK</sequence>
<dbReference type="AlphaFoldDB" id="A0A9P7YYP4"/>
<evidence type="ECO:0000259" key="1">
    <source>
        <dbReference type="PROSITE" id="PS50097"/>
    </source>
</evidence>
<reference evidence="2" key="1">
    <citation type="journal article" date="2021" name="IMA Fungus">
        <title>Genomic characterization of three marine fungi, including Emericellopsis atlantica sp. nov. with signatures of a generalist lifestyle and marine biomass degradation.</title>
        <authorList>
            <person name="Hagestad O.C."/>
            <person name="Hou L."/>
            <person name="Andersen J.H."/>
            <person name="Hansen E.H."/>
            <person name="Altermark B."/>
            <person name="Li C."/>
            <person name="Kuhnert E."/>
            <person name="Cox R.J."/>
            <person name="Crous P.W."/>
            <person name="Spatafora J.W."/>
            <person name="Lail K."/>
            <person name="Amirebrahimi M."/>
            <person name="Lipzen A."/>
            <person name="Pangilinan J."/>
            <person name="Andreopoulos W."/>
            <person name="Hayes R.D."/>
            <person name="Ng V."/>
            <person name="Grigoriev I.V."/>
            <person name="Jackson S.A."/>
            <person name="Sutton T.D.S."/>
            <person name="Dobson A.D.W."/>
            <person name="Rama T."/>
        </authorList>
    </citation>
    <scope>NUCLEOTIDE SEQUENCE</scope>
    <source>
        <strain evidence="2">TRa3180A</strain>
    </source>
</reference>
<proteinExistence type="predicted"/>
<evidence type="ECO:0000313" key="2">
    <source>
        <dbReference type="EMBL" id="KAG9242152.1"/>
    </source>
</evidence>
<dbReference type="PROSITE" id="PS50097">
    <property type="entry name" value="BTB"/>
    <property type="match status" value="1"/>
</dbReference>
<evidence type="ECO:0000313" key="3">
    <source>
        <dbReference type="Proteomes" id="UP000887226"/>
    </source>
</evidence>
<name>A0A9P7YYP4_9HELO</name>